<keyword evidence="2 5" id="KW-0456">Lyase</keyword>
<dbReference type="GO" id="GO:0016829">
    <property type="term" value="F:lyase activity"/>
    <property type="evidence" value="ECO:0007669"/>
    <property type="project" value="UniProtKB-KW"/>
</dbReference>
<feature type="coiled-coil region" evidence="3">
    <location>
        <begin position="568"/>
        <end position="595"/>
    </location>
</feature>
<name>A0ABS5J5N7_9BACT</name>
<keyword evidence="3" id="KW-0175">Coiled coil</keyword>
<evidence type="ECO:0000256" key="3">
    <source>
        <dbReference type="SAM" id="Coils"/>
    </source>
</evidence>
<dbReference type="Gene3D" id="1.50.10.100">
    <property type="entry name" value="Chondroitin AC/alginate lyase"/>
    <property type="match status" value="1"/>
</dbReference>
<dbReference type="SMART" id="SM01067">
    <property type="entry name" value="CBM_3"/>
    <property type="match status" value="2"/>
</dbReference>
<evidence type="ECO:0000256" key="2">
    <source>
        <dbReference type="ARBA" id="ARBA00023239"/>
    </source>
</evidence>
<organism evidence="5 6">
    <name type="scientific">Chitinophaga hostae</name>
    <dbReference type="NCBI Taxonomy" id="2831022"/>
    <lineage>
        <taxon>Bacteria</taxon>
        <taxon>Pseudomonadati</taxon>
        <taxon>Bacteroidota</taxon>
        <taxon>Chitinophagia</taxon>
        <taxon>Chitinophagales</taxon>
        <taxon>Chitinophagaceae</taxon>
        <taxon>Chitinophaga</taxon>
    </lineage>
</organism>
<sequence>MKPLSKFYAVCFLFLLLLASHLTRGQTFIHPGILHTDADFQRMKLKLQAGAQPWKSGWDKLIANSHAQLGYTPNPSEAINRGGSVPQTYVNAMNDAAAAYQCALRWKITGDPNYAAKAVQILNGWAAVCKSVGGSTDGALAVGFQGFAFANAAELVRDYQGWAPADFARFKKFMMDVFYLYASGFLYRRNGTCPSHYWSNWGMANVSAMMAIGILCDDVYIFNEAMYYLKSGNYTEAIKNVVYYLHTPTLGQWQESNRDQGHSLLGVGLAADVCEVAWNQGEDLYSYDNSRLLAGFEYVAKYNLGEDVPNIPYNNCDNVNQQNIGESGRGGIRPIWERLVNHYQNRMGISVPYSKQFLARTRPEGGGGDYGSTSGGFDHLGFGTLTSALDSMTTNCPPSMIKAKIIYNGQTLETSTLQVKPGSSITLHPETSGGGSWSWSTGASGQDLVLNNIQHKGVYRVTLTNACGAKKVQLFALAIEGDCQPAFIDPYIQINGVWQSTDRAVVERGATVKLGPQGKGGGISGAGRYQWSTGDSTSEVLVSNIQKDTLLTLIYTGPCGQSDTAVFTIQLRKVRQELQQKLKEAETLRDSTLTSTQPIAGRYPPAAKTLLNDSILYVRSVYDSITSTDPQVISYINLLDRAILRYKQAQYYGLNELADGFYYIKIPLRDSVLTANQTNVPRFDIPLDSALQQVFSIAKEPNGRYKITLTGTPPPGYQNYLNENAQFGRNNYDATWNTVNIYFNGTTYAMQRAEKSGNGFWYQSGQTIASQTGSNNSNIPVAFPFELKPDLYGILDAKIRETREILNTTLTVATIEPGKYPVAAKNRLQDSVNSVVSAYSSITVSAQSHAYVKMLQTEIDRYKRSMYVLFNTLADGIYTIQPLTGTSRWTADATNSPGFVDGGALTGSQRWRIVKETNGRYRITCFSAPQNYQNYINENAQFGTNVYDSTWHTFNIYSDGNGYAIQRAARSGNGYWYINAQKINTVSGNANDPTPFSFPFRLVLAPDTQQITFEIIQPILLGDTSAYMVASSSTGLPVQLSLVDSTVAGIISGRLYPLKAGTIQVVASQSGNGYYAAAAVTQSVEVKNPGLTLKYRDGDNGQTSNNMVKPFLQLSSTDTSDIPLDELEIRYWLTPENYSGINTWIDYASIGATKLTAQYVPLTAPYQHAWGYIQYKFLPEVGHLGMGNAIDIQSRMANVQWGLLDETNDHSYLDVNNYTNNSNITLYRKGLLVAGSEPVATEPVFAVTALTESLNAGSNTISTKLNLQHNGNIPVKYSDLKVRYWFTKDGGGNLNSWIDFAAQGSDKISAAFTETPGLQDADHYLELGFTDTAALFYPQAASGNIQFRITKSDWSAFDKGNDFSVSQQPGLLPNPHVAVYLKGALIYGMEPSGGQNTRLMAKSPGISAAAKKGDLKLYPNPANNYFYIDTKMLSLVRNKSALLTLTDVHGKQVLAKVLPAGVLLVKVDLPSGLPAGTYWVRIGNNVAPVVITGN</sequence>
<dbReference type="PROSITE" id="PS51172">
    <property type="entry name" value="CBM3"/>
    <property type="match status" value="2"/>
</dbReference>
<keyword evidence="1" id="KW-0732">Signal</keyword>
<evidence type="ECO:0000313" key="6">
    <source>
        <dbReference type="Proteomes" id="UP000676386"/>
    </source>
</evidence>
<gene>
    <name evidence="5" type="ORF">KE626_24610</name>
</gene>
<dbReference type="InterPro" id="IPR008929">
    <property type="entry name" value="Chondroitin_lyas"/>
</dbReference>
<evidence type="ECO:0000259" key="4">
    <source>
        <dbReference type="PROSITE" id="PS51172"/>
    </source>
</evidence>
<dbReference type="SUPFAM" id="SSF48230">
    <property type="entry name" value="Chondroitin AC/alginate lyase"/>
    <property type="match status" value="1"/>
</dbReference>
<comment type="caution">
    <text evidence="5">The sequence shown here is derived from an EMBL/GenBank/DDBJ whole genome shotgun (WGS) entry which is preliminary data.</text>
</comment>
<evidence type="ECO:0000256" key="1">
    <source>
        <dbReference type="ARBA" id="ARBA00022729"/>
    </source>
</evidence>
<proteinExistence type="predicted"/>
<dbReference type="Pfam" id="PF00942">
    <property type="entry name" value="CBM_3"/>
    <property type="match status" value="2"/>
</dbReference>
<dbReference type="InterPro" id="IPR001956">
    <property type="entry name" value="CBM3"/>
</dbReference>
<dbReference type="EMBL" id="JAGTXB010000015">
    <property type="protein sequence ID" value="MBS0030532.1"/>
    <property type="molecule type" value="Genomic_DNA"/>
</dbReference>
<dbReference type="Proteomes" id="UP000676386">
    <property type="component" value="Unassembled WGS sequence"/>
</dbReference>
<dbReference type="InterPro" id="IPR008965">
    <property type="entry name" value="CBM2/CBM3_carb-bd_dom_sf"/>
</dbReference>
<dbReference type="Pfam" id="PF05426">
    <property type="entry name" value="Alginate_lyase"/>
    <property type="match status" value="1"/>
</dbReference>
<keyword evidence="6" id="KW-1185">Reference proteome</keyword>
<dbReference type="InterPro" id="IPR008397">
    <property type="entry name" value="Alginate_lyase_dom"/>
</dbReference>
<dbReference type="SUPFAM" id="SSF49384">
    <property type="entry name" value="Carbohydrate-binding domain"/>
    <property type="match status" value="2"/>
</dbReference>
<reference evidence="5 6" key="1">
    <citation type="submission" date="2021-04" db="EMBL/GenBank/DDBJ databases">
        <title>Chitinophaga sp. nov., isolated from the rhizosphere soil.</title>
        <authorList>
            <person name="He S."/>
        </authorList>
    </citation>
    <scope>NUCLEOTIDE SEQUENCE [LARGE SCALE GENOMIC DNA]</scope>
    <source>
        <strain evidence="5 6">2R12</strain>
    </source>
</reference>
<dbReference type="InterPro" id="IPR036966">
    <property type="entry name" value="CBM3_sf"/>
</dbReference>
<feature type="domain" description="CBM3" evidence="4">
    <location>
        <begin position="1088"/>
        <end position="1239"/>
    </location>
</feature>
<dbReference type="RefSeq" id="WP_211975671.1">
    <property type="nucleotide sequence ID" value="NZ_CBFHAM010000043.1"/>
</dbReference>
<evidence type="ECO:0000313" key="5">
    <source>
        <dbReference type="EMBL" id="MBS0030532.1"/>
    </source>
</evidence>
<accession>A0ABS5J5N7</accession>
<protein>
    <submittedName>
        <fullName evidence="5">Alginate lyase family protein</fullName>
    </submittedName>
</protein>
<feature type="domain" description="CBM3" evidence="4">
    <location>
        <begin position="1241"/>
        <end position="1392"/>
    </location>
</feature>
<dbReference type="Gene3D" id="2.60.40.710">
    <property type="entry name" value="Endoglucanase-like"/>
    <property type="match status" value="2"/>
</dbReference>